<dbReference type="UniPathway" id="UPA00060">
    <property type="reaction ID" value="UER00141"/>
</dbReference>
<dbReference type="STRING" id="426128.SAMN05660297_00044"/>
<dbReference type="Pfam" id="PF02581">
    <property type="entry name" value="TMP-TENI"/>
    <property type="match status" value="1"/>
</dbReference>
<keyword evidence="2 9" id="KW-0808">Transferase</keyword>
<evidence type="ECO:0000256" key="6">
    <source>
        <dbReference type="ARBA" id="ARBA00047334"/>
    </source>
</evidence>
<feature type="binding site" evidence="9">
    <location>
        <begin position="37"/>
        <end position="41"/>
    </location>
    <ligand>
        <name>4-amino-2-methyl-5-(diphosphooxymethyl)pyrimidine</name>
        <dbReference type="ChEBI" id="CHEBI:57841"/>
    </ligand>
</feature>
<evidence type="ECO:0000256" key="1">
    <source>
        <dbReference type="ARBA" id="ARBA00005165"/>
    </source>
</evidence>
<dbReference type="OrthoDB" id="9812206at2"/>
<accession>A0A1H9Y6Q6</accession>
<evidence type="ECO:0000259" key="12">
    <source>
        <dbReference type="Pfam" id="PF02581"/>
    </source>
</evidence>
<keyword evidence="14" id="KW-1185">Reference proteome</keyword>
<feature type="binding site" evidence="9">
    <location>
        <position position="137"/>
    </location>
    <ligand>
        <name>4-amino-2-methyl-5-(diphosphooxymethyl)pyrimidine</name>
        <dbReference type="ChEBI" id="CHEBI:57841"/>
    </ligand>
</feature>
<dbReference type="GO" id="GO:0004789">
    <property type="term" value="F:thiamine-phosphate diphosphorylase activity"/>
    <property type="evidence" value="ECO:0007669"/>
    <property type="project" value="UniProtKB-UniRule"/>
</dbReference>
<comment type="pathway">
    <text evidence="1 9 11">Cofactor biosynthesis; thiamine diphosphate biosynthesis; thiamine phosphate from 4-amino-2-methyl-5-diphosphomethylpyrimidine and 4-methyl-5-(2-phosphoethyl)-thiazole: step 1/1.</text>
</comment>
<keyword evidence="3 9" id="KW-0479">Metal-binding</keyword>
<feature type="binding site" evidence="9">
    <location>
        <position position="70"/>
    </location>
    <ligand>
        <name>Mg(2+)</name>
        <dbReference type="ChEBI" id="CHEBI:18420"/>
    </ligand>
</feature>
<dbReference type="GO" id="GO:0009228">
    <property type="term" value="P:thiamine biosynthetic process"/>
    <property type="evidence" value="ECO:0007669"/>
    <property type="project" value="UniProtKB-KW"/>
</dbReference>
<evidence type="ECO:0000256" key="9">
    <source>
        <dbReference type="HAMAP-Rule" id="MF_00097"/>
    </source>
</evidence>
<dbReference type="NCBIfam" id="TIGR00693">
    <property type="entry name" value="thiE"/>
    <property type="match status" value="1"/>
</dbReference>
<feature type="binding site" evidence="9">
    <location>
        <position position="108"/>
    </location>
    <ligand>
        <name>4-amino-2-methyl-5-(diphosphooxymethyl)pyrimidine</name>
        <dbReference type="ChEBI" id="CHEBI:57841"/>
    </ligand>
</feature>
<dbReference type="FunFam" id="3.20.20.70:FF:000096">
    <property type="entry name" value="Thiamine-phosphate synthase"/>
    <property type="match status" value="1"/>
</dbReference>
<dbReference type="InterPro" id="IPR034291">
    <property type="entry name" value="TMP_synthase"/>
</dbReference>
<evidence type="ECO:0000256" key="11">
    <source>
        <dbReference type="RuleBase" id="RU004253"/>
    </source>
</evidence>
<dbReference type="RefSeq" id="WP_090437687.1">
    <property type="nucleotide sequence ID" value="NZ_FOHU01000001.1"/>
</dbReference>
<feature type="binding site" evidence="9">
    <location>
        <position position="89"/>
    </location>
    <ligand>
        <name>Mg(2+)</name>
        <dbReference type="ChEBI" id="CHEBI:18420"/>
    </ligand>
</feature>
<dbReference type="InterPro" id="IPR013785">
    <property type="entry name" value="Aldolase_TIM"/>
</dbReference>
<dbReference type="GO" id="GO:0005737">
    <property type="term" value="C:cytoplasm"/>
    <property type="evidence" value="ECO:0007669"/>
    <property type="project" value="TreeGrafter"/>
</dbReference>
<dbReference type="EMBL" id="FOHU01000001">
    <property type="protein sequence ID" value="SES64076.1"/>
    <property type="molecule type" value="Genomic_DNA"/>
</dbReference>
<dbReference type="Gene3D" id="3.20.20.70">
    <property type="entry name" value="Aldolase class I"/>
    <property type="match status" value="1"/>
</dbReference>
<evidence type="ECO:0000313" key="14">
    <source>
        <dbReference type="Proteomes" id="UP000199568"/>
    </source>
</evidence>
<evidence type="ECO:0000313" key="13">
    <source>
        <dbReference type="EMBL" id="SES64076.1"/>
    </source>
</evidence>
<organism evidence="13 14">
    <name type="scientific">Natronincola peptidivorans</name>
    <dbReference type="NCBI Taxonomy" id="426128"/>
    <lineage>
        <taxon>Bacteria</taxon>
        <taxon>Bacillati</taxon>
        <taxon>Bacillota</taxon>
        <taxon>Clostridia</taxon>
        <taxon>Peptostreptococcales</taxon>
        <taxon>Natronincolaceae</taxon>
        <taxon>Natronincola</taxon>
    </lineage>
</organism>
<dbReference type="GO" id="GO:0009229">
    <property type="term" value="P:thiamine diphosphate biosynthetic process"/>
    <property type="evidence" value="ECO:0007669"/>
    <property type="project" value="UniProtKB-UniRule"/>
</dbReference>
<evidence type="ECO:0000256" key="2">
    <source>
        <dbReference type="ARBA" id="ARBA00022679"/>
    </source>
</evidence>
<comment type="catalytic activity">
    <reaction evidence="8 9 10">
        <text>2-[(2R,5Z)-2-carboxy-4-methylthiazol-5(2H)-ylidene]ethyl phosphate + 4-amino-2-methyl-5-(diphosphooxymethyl)pyrimidine + 2 H(+) = thiamine phosphate + CO2 + diphosphate</text>
        <dbReference type="Rhea" id="RHEA:47844"/>
        <dbReference type="ChEBI" id="CHEBI:15378"/>
        <dbReference type="ChEBI" id="CHEBI:16526"/>
        <dbReference type="ChEBI" id="CHEBI:33019"/>
        <dbReference type="ChEBI" id="CHEBI:37575"/>
        <dbReference type="ChEBI" id="CHEBI:57841"/>
        <dbReference type="ChEBI" id="CHEBI:62899"/>
        <dbReference type="EC" id="2.5.1.3"/>
    </reaction>
</comment>
<dbReference type="InterPro" id="IPR036206">
    <property type="entry name" value="ThiamineP_synth_sf"/>
</dbReference>
<dbReference type="HAMAP" id="MF_00097">
    <property type="entry name" value="TMP_synthase"/>
    <property type="match status" value="1"/>
</dbReference>
<feature type="domain" description="Thiamine phosphate synthase/TenI" evidence="12">
    <location>
        <begin position="7"/>
        <end position="188"/>
    </location>
</feature>
<dbReference type="AlphaFoldDB" id="A0A1H9Y6Q6"/>
<evidence type="ECO:0000256" key="8">
    <source>
        <dbReference type="ARBA" id="ARBA00047883"/>
    </source>
</evidence>
<evidence type="ECO:0000256" key="10">
    <source>
        <dbReference type="RuleBase" id="RU003826"/>
    </source>
</evidence>
<gene>
    <name evidence="9" type="primary">thiE</name>
    <name evidence="13" type="ORF">SAMN05660297_00044</name>
</gene>
<comment type="similarity">
    <text evidence="9 10">Belongs to the thiamine-phosphate synthase family.</text>
</comment>
<dbReference type="EC" id="2.5.1.3" evidence="9"/>
<reference evidence="13 14" key="1">
    <citation type="submission" date="2016-10" db="EMBL/GenBank/DDBJ databases">
        <authorList>
            <person name="de Groot N.N."/>
        </authorList>
    </citation>
    <scope>NUCLEOTIDE SEQUENCE [LARGE SCALE GENOMIC DNA]</scope>
    <source>
        <strain evidence="13 14">DSM 18979</strain>
    </source>
</reference>
<dbReference type="PANTHER" id="PTHR20857">
    <property type="entry name" value="THIAMINE-PHOSPHATE PYROPHOSPHORYLASE"/>
    <property type="match status" value="1"/>
</dbReference>
<feature type="binding site" evidence="9">
    <location>
        <begin position="134"/>
        <end position="136"/>
    </location>
    <ligand>
        <name>2-[(2R,5Z)-2-carboxy-4-methylthiazol-5(2H)-ylidene]ethyl phosphate</name>
        <dbReference type="ChEBI" id="CHEBI:62899"/>
    </ligand>
</feature>
<proteinExistence type="inferred from homology"/>
<keyword evidence="5 9" id="KW-0784">Thiamine biosynthesis</keyword>
<comment type="cofactor">
    <cofactor evidence="9">
        <name>Mg(2+)</name>
        <dbReference type="ChEBI" id="CHEBI:18420"/>
    </cofactor>
    <text evidence="9">Binds 1 Mg(2+) ion per subunit.</text>
</comment>
<dbReference type="GO" id="GO:0000287">
    <property type="term" value="F:magnesium ion binding"/>
    <property type="evidence" value="ECO:0007669"/>
    <property type="project" value="UniProtKB-UniRule"/>
</dbReference>
<comment type="catalytic activity">
    <reaction evidence="6 9 10">
        <text>4-methyl-5-(2-phosphooxyethyl)-thiazole + 4-amino-2-methyl-5-(diphosphooxymethyl)pyrimidine + H(+) = thiamine phosphate + diphosphate</text>
        <dbReference type="Rhea" id="RHEA:22328"/>
        <dbReference type="ChEBI" id="CHEBI:15378"/>
        <dbReference type="ChEBI" id="CHEBI:33019"/>
        <dbReference type="ChEBI" id="CHEBI:37575"/>
        <dbReference type="ChEBI" id="CHEBI:57841"/>
        <dbReference type="ChEBI" id="CHEBI:58296"/>
        <dbReference type="EC" id="2.5.1.3"/>
    </reaction>
</comment>
<dbReference type="InterPro" id="IPR022998">
    <property type="entry name" value="ThiamineP_synth_TenI"/>
</dbReference>
<comment type="function">
    <text evidence="9">Condenses 4-methyl-5-(beta-hydroxyethyl)thiazole monophosphate (THZ-P) and 2-methyl-4-amino-5-hydroxymethyl pyrimidine pyrophosphate (HMP-PP) to form thiamine monophosphate (TMP).</text>
</comment>
<dbReference type="PANTHER" id="PTHR20857:SF23">
    <property type="entry name" value="THIAMINE BIOSYNTHETIC BIFUNCTIONAL ENZYME"/>
    <property type="match status" value="1"/>
</dbReference>
<feature type="binding site" evidence="9">
    <location>
        <begin position="185"/>
        <end position="186"/>
    </location>
    <ligand>
        <name>2-[(2R,5Z)-2-carboxy-4-methylthiazol-5(2H)-ylidene]ethyl phosphate</name>
        <dbReference type="ChEBI" id="CHEBI:62899"/>
    </ligand>
</feature>
<sequence>MAVDYSLYLITDRHLVGTKDFFDSIAKALEGGVTLLQVREKDISSKEFYDISLKLKKIAHAYNVPLIINDRLDIALAVDADGLHIGQSDLPIDVVRKILGESKILGYSVSTIQEALYGQRMAADYLGAGAVFSTDSKADAGEAIGLEGLKKIVAAVSIPVVGIGGISISNINKVKSTGADGISLISAILSQEDTCKAAKELISLWKK</sequence>
<dbReference type="SUPFAM" id="SSF51391">
    <property type="entry name" value="Thiamin phosphate synthase"/>
    <property type="match status" value="1"/>
</dbReference>
<protein>
    <recommendedName>
        <fullName evidence="9">Thiamine-phosphate synthase</fullName>
        <shortName evidence="9">TP synthase</shortName>
        <shortName evidence="9">TPS</shortName>
        <ecNumber evidence="9">2.5.1.3</ecNumber>
    </recommendedName>
    <alternativeName>
        <fullName evidence="9">Thiamine-phosphate pyrophosphorylase</fullName>
        <shortName evidence="9">TMP pyrophosphorylase</shortName>
        <shortName evidence="9">TMP-PPase</shortName>
    </alternativeName>
</protein>
<evidence type="ECO:0000256" key="3">
    <source>
        <dbReference type="ARBA" id="ARBA00022723"/>
    </source>
</evidence>
<comment type="catalytic activity">
    <reaction evidence="7 9 10">
        <text>2-(2-carboxy-4-methylthiazol-5-yl)ethyl phosphate + 4-amino-2-methyl-5-(diphosphooxymethyl)pyrimidine + 2 H(+) = thiamine phosphate + CO2 + diphosphate</text>
        <dbReference type="Rhea" id="RHEA:47848"/>
        <dbReference type="ChEBI" id="CHEBI:15378"/>
        <dbReference type="ChEBI" id="CHEBI:16526"/>
        <dbReference type="ChEBI" id="CHEBI:33019"/>
        <dbReference type="ChEBI" id="CHEBI:37575"/>
        <dbReference type="ChEBI" id="CHEBI:57841"/>
        <dbReference type="ChEBI" id="CHEBI:62890"/>
        <dbReference type="EC" id="2.5.1.3"/>
    </reaction>
</comment>
<dbReference type="Proteomes" id="UP000199568">
    <property type="component" value="Unassembled WGS sequence"/>
</dbReference>
<feature type="binding site" evidence="9">
    <location>
        <position position="69"/>
    </location>
    <ligand>
        <name>4-amino-2-methyl-5-(diphosphooxymethyl)pyrimidine</name>
        <dbReference type="ChEBI" id="CHEBI:57841"/>
    </ligand>
</feature>
<evidence type="ECO:0000256" key="4">
    <source>
        <dbReference type="ARBA" id="ARBA00022842"/>
    </source>
</evidence>
<feature type="binding site" evidence="9">
    <location>
        <position position="165"/>
    </location>
    <ligand>
        <name>2-[(2R,5Z)-2-carboxy-4-methylthiazol-5(2H)-ylidene]ethyl phosphate</name>
        <dbReference type="ChEBI" id="CHEBI:62899"/>
    </ligand>
</feature>
<dbReference type="CDD" id="cd00564">
    <property type="entry name" value="TMP_TenI"/>
    <property type="match status" value="1"/>
</dbReference>
<evidence type="ECO:0000256" key="7">
    <source>
        <dbReference type="ARBA" id="ARBA00047851"/>
    </source>
</evidence>
<keyword evidence="4 9" id="KW-0460">Magnesium</keyword>
<evidence type="ECO:0000256" key="5">
    <source>
        <dbReference type="ARBA" id="ARBA00022977"/>
    </source>
</evidence>
<name>A0A1H9Y6Q6_9FIRM</name>